<feature type="domain" description="Interferon regulatory factor 2-binding protein 1/2-like zinc finger" evidence="5">
    <location>
        <begin position="110"/>
        <end position="159"/>
    </location>
</feature>
<feature type="compositionally biased region" description="Polar residues" evidence="4">
    <location>
        <begin position="582"/>
        <end position="595"/>
    </location>
</feature>
<dbReference type="InterPro" id="IPR057414">
    <property type="entry name" value="Zf-C3HC4_IRF-2BP1_2"/>
</dbReference>
<dbReference type="PANTHER" id="PTHR10816:SF19">
    <property type="entry name" value="PROTEIN INTERACTING WITH TTK69 AND SIN3A, ISOFORM D"/>
    <property type="match status" value="1"/>
</dbReference>
<name>A0A6V7WSI3_MELEN</name>
<dbReference type="AlphaFoldDB" id="A0A6V7WSI3"/>
<dbReference type="CDD" id="cd16511">
    <property type="entry name" value="vRING-HC_IRF2BP1-like"/>
    <property type="match status" value="1"/>
</dbReference>
<dbReference type="InterPro" id="IPR022750">
    <property type="entry name" value="IRF-2BP1_2-like_Znf"/>
</dbReference>
<evidence type="ECO:0000256" key="1">
    <source>
        <dbReference type="ARBA" id="ARBA00004123"/>
    </source>
</evidence>
<evidence type="ECO:0000256" key="4">
    <source>
        <dbReference type="SAM" id="MobiDB-lite"/>
    </source>
</evidence>
<dbReference type="Pfam" id="PF25454">
    <property type="entry name" value="zf-C3HC4_IRF-2BP1_2"/>
    <property type="match status" value="1"/>
</dbReference>
<dbReference type="FunFam" id="1.10.10.1580:FF:000001">
    <property type="entry name" value="interferon regulatory factor 2-binding protein 2"/>
    <property type="match status" value="1"/>
</dbReference>
<dbReference type="Proteomes" id="UP000580250">
    <property type="component" value="Unassembled WGS sequence"/>
</dbReference>
<feature type="compositionally biased region" description="Low complexity" evidence="4">
    <location>
        <begin position="375"/>
        <end position="387"/>
    </location>
</feature>
<organism evidence="7 8">
    <name type="scientific">Meloidogyne enterolobii</name>
    <name type="common">Root-knot nematode worm</name>
    <name type="synonym">Meloidogyne mayaguensis</name>
    <dbReference type="NCBI Taxonomy" id="390850"/>
    <lineage>
        <taxon>Eukaryota</taxon>
        <taxon>Metazoa</taxon>
        <taxon>Ecdysozoa</taxon>
        <taxon>Nematoda</taxon>
        <taxon>Chromadorea</taxon>
        <taxon>Rhabditida</taxon>
        <taxon>Tylenchina</taxon>
        <taxon>Tylenchomorpha</taxon>
        <taxon>Tylenchoidea</taxon>
        <taxon>Meloidogynidae</taxon>
        <taxon>Meloidogyninae</taxon>
        <taxon>Meloidogyne</taxon>
    </lineage>
</organism>
<protein>
    <submittedName>
        <fullName evidence="7">Uncharacterized protein</fullName>
    </submittedName>
</protein>
<feature type="region of interest" description="Disordered" evidence="4">
    <location>
        <begin position="226"/>
        <end position="247"/>
    </location>
</feature>
<evidence type="ECO:0000259" key="6">
    <source>
        <dbReference type="Pfam" id="PF25454"/>
    </source>
</evidence>
<feature type="compositionally biased region" description="Polar residues" evidence="4">
    <location>
        <begin position="363"/>
        <end position="374"/>
    </location>
</feature>
<dbReference type="Gene3D" id="1.10.10.1580">
    <property type="entry name" value="Interferon regulatory factor 2-binding protein"/>
    <property type="match status" value="1"/>
</dbReference>
<comment type="similarity">
    <text evidence="2">Belongs to the IRF2BP family.</text>
</comment>
<feature type="region of interest" description="Disordered" evidence="4">
    <location>
        <begin position="534"/>
        <end position="595"/>
    </location>
</feature>
<keyword evidence="3" id="KW-0539">Nucleus</keyword>
<evidence type="ECO:0000313" key="7">
    <source>
        <dbReference type="EMBL" id="CAD2189947.1"/>
    </source>
</evidence>
<evidence type="ECO:0000256" key="2">
    <source>
        <dbReference type="ARBA" id="ARBA00010802"/>
    </source>
</evidence>
<dbReference type="GO" id="GO:0003714">
    <property type="term" value="F:transcription corepressor activity"/>
    <property type="evidence" value="ECO:0007669"/>
    <property type="project" value="TreeGrafter"/>
</dbReference>
<evidence type="ECO:0000313" key="8">
    <source>
        <dbReference type="Proteomes" id="UP000580250"/>
    </source>
</evidence>
<dbReference type="GO" id="GO:0006357">
    <property type="term" value="P:regulation of transcription by RNA polymerase II"/>
    <property type="evidence" value="ECO:0007669"/>
    <property type="project" value="TreeGrafter"/>
</dbReference>
<gene>
    <name evidence="7" type="ORF">MENT_LOCUS42701</name>
</gene>
<accession>A0A6V7WSI3</accession>
<proteinExistence type="inferred from homology"/>
<reference evidence="7 8" key="1">
    <citation type="submission" date="2020-08" db="EMBL/GenBank/DDBJ databases">
        <authorList>
            <person name="Koutsovoulos G."/>
            <person name="Danchin GJ E."/>
        </authorList>
    </citation>
    <scope>NUCLEOTIDE SEQUENCE [LARGE SCALE GENOMIC DNA]</scope>
</reference>
<dbReference type="EMBL" id="CAJEWN010000779">
    <property type="protein sequence ID" value="CAD2189947.1"/>
    <property type="molecule type" value="Genomic_DNA"/>
</dbReference>
<comment type="subcellular location">
    <subcellularLocation>
        <location evidence="1">Nucleus</location>
    </subcellularLocation>
</comment>
<feature type="domain" description="Interferon regulatory factor 2-binding protein 1/2-like C3HC4 zinc finger" evidence="6">
    <location>
        <begin position="445"/>
        <end position="516"/>
    </location>
</feature>
<feature type="compositionally biased region" description="Polar residues" evidence="4">
    <location>
        <begin position="229"/>
        <end position="238"/>
    </location>
</feature>
<evidence type="ECO:0000259" key="5">
    <source>
        <dbReference type="Pfam" id="PF11261"/>
    </source>
</evidence>
<feature type="region of interest" description="Disordered" evidence="4">
    <location>
        <begin position="340"/>
        <end position="404"/>
    </location>
</feature>
<evidence type="ECO:0000256" key="3">
    <source>
        <dbReference type="ARBA" id="ARBA00023242"/>
    </source>
</evidence>
<dbReference type="SUPFAM" id="SSF57850">
    <property type="entry name" value="RING/U-box"/>
    <property type="match status" value="1"/>
</dbReference>
<comment type="caution">
    <text evidence="7">The sequence shown here is derived from an EMBL/GenBank/DDBJ whole genome shotgun (WGS) entry which is preliminary data.</text>
</comment>
<dbReference type="GO" id="GO:0005634">
    <property type="term" value="C:nucleus"/>
    <property type="evidence" value="ECO:0007669"/>
    <property type="project" value="UniProtKB-SubCell"/>
</dbReference>
<dbReference type="OrthoDB" id="10065080at2759"/>
<dbReference type="Pfam" id="PF11261">
    <property type="entry name" value="IRF-2BP1_2"/>
    <property type="match status" value="1"/>
</dbReference>
<sequence length="595" mass="62903">MQSISANELAALNNLQQAAAAAANVVGGVSNSVVSSLGGPPPVSSQSVGVNKRISGGVTGGVPSSAHNNYNNNLQQLNGGGISLPHQPSTGNLAAVSSATNSLLMRFTKSNCFLCDLPRMPWAIVHDYAEPVCRGCVNYEGAEKIEAVIESARRLKQVHAALSSGLISGAPSSSSTAAPSLPLELLNATNIHQNKTSNQSNGHNNTNTATSTTTAAVSASAAANGLNNRFSPRSLNGPQHQQNVQVQQNGTSPLNLVAAHLNGNNNNIPASFLESIQQQQQQRALLNGGNGRAALMGPVLDELQLHQLRAIYPFFNAHQLFPMNSAAALTGLAASLLPSSTQNGVGSINGRKRELENEGAKETVSNKVQRGDAQSSTSISPTSTNSPEQTLHHPHQQNEHNSKRRSLFQGINSSNNSLAMAAAQQAAAAQLAAAAQQQQQQQQTLRCTGCQERLEDTHFVQCPSVNGHKFCFPCSRKSIKRQWNSQDVHCPSGEKCPLANSSQPWTFMLQEIQTILGSDEYDAFQQDRERIGLFTPNVNSVPGREASNNGEASGQQNSSDIQVMNGPKCAKERSPASEASPGDNNTNNISVSNGL</sequence>
<feature type="compositionally biased region" description="Basic and acidic residues" evidence="4">
    <location>
        <begin position="351"/>
        <end position="361"/>
    </location>
</feature>
<feature type="compositionally biased region" description="Polar residues" evidence="4">
    <location>
        <begin position="536"/>
        <end position="562"/>
    </location>
</feature>
<dbReference type="PANTHER" id="PTHR10816">
    <property type="entry name" value="MYELIN TRANSCRIPTION FACTOR 1-RELATED"/>
    <property type="match status" value="1"/>
</dbReference>
<dbReference type="InterPro" id="IPR044882">
    <property type="entry name" value="I2BP1/2_C3HC4-RING_sf"/>
</dbReference>